<evidence type="ECO:0000256" key="6">
    <source>
        <dbReference type="ARBA" id="ARBA00022692"/>
    </source>
</evidence>
<evidence type="ECO:0000256" key="10">
    <source>
        <dbReference type="ARBA" id="ARBA00023004"/>
    </source>
</evidence>
<organism evidence="15 16">
    <name type="scientific">Acinetobacter brisouii CIP 110357</name>
    <dbReference type="NCBI Taxonomy" id="1341683"/>
    <lineage>
        <taxon>Bacteria</taxon>
        <taxon>Pseudomonadati</taxon>
        <taxon>Pseudomonadota</taxon>
        <taxon>Gammaproteobacteria</taxon>
        <taxon>Moraxellales</taxon>
        <taxon>Moraxellaceae</taxon>
        <taxon>Acinetobacter</taxon>
    </lineage>
</organism>
<comment type="subcellular location">
    <subcellularLocation>
        <location evidence="2">Cell membrane</location>
        <topology evidence="2">Multi-pass membrane protein</topology>
    </subcellularLocation>
</comment>
<evidence type="ECO:0000256" key="13">
    <source>
        <dbReference type="SAM" id="Phobius"/>
    </source>
</evidence>
<dbReference type="InterPro" id="IPR011577">
    <property type="entry name" value="Cyt_b561_bac/Ni-Hgenase"/>
</dbReference>
<comment type="cofactor">
    <cofactor evidence="1">
        <name>heme b</name>
        <dbReference type="ChEBI" id="CHEBI:60344"/>
    </cofactor>
</comment>
<keyword evidence="9 13" id="KW-1133">Transmembrane helix</keyword>
<evidence type="ECO:0000256" key="1">
    <source>
        <dbReference type="ARBA" id="ARBA00001970"/>
    </source>
</evidence>
<dbReference type="PANTHER" id="PTHR30529">
    <property type="entry name" value="CYTOCHROME B561"/>
    <property type="match status" value="1"/>
</dbReference>
<keyword evidence="6 13" id="KW-0812">Transmembrane</keyword>
<proteinExistence type="inferred from homology"/>
<evidence type="ECO:0000256" key="9">
    <source>
        <dbReference type="ARBA" id="ARBA00022989"/>
    </source>
</evidence>
<keyword evidence="7" id="KW-0479">Metal-binding</keyword>
<dbReference type="GO" id="GO:0009055">
    <property type="term" value="F:electron transfer activity"/>
    <property type="evidence" value="ECO:0007669"/>
    <property type="project" value="InterPro"/>
</dbReference>
<feature type="transmembrane region" description="Helical" evidence="13">
    <location>
        <begin position="31"/>
        <end position="53"/>
    </location>
</feature>
<evidence type="ECO:0000256" key="5">
    <source>
        <dbReference type="ARBA" id="ARBA00022617"/>
    </source>
</evidence>
<keyword evidence="11 13" id="KW-0472">Membrane</keyword>
<evidence type="ECO:0000256" key="4">
    <source>
        <dbReference type="ARBA" id="ARBA00022475"/>
    </source>
</evidence>
<dbReference type="AlphaFoldDB" id="V2UQT0"/>
<feature type="transmembrane region" description="Helical" evidence="13">
    <location>
        <begin position="74"/>
        <end position="93"/>
    </location>
</feature>
<keyword evidence="10" id="KW-0408">Iron</keyword>
<dbReference type="Proteomes" id="UP000018418">
    <property type="component" value="Unassembled WGS sequence"/>
</dbReference>
<accession>V2UQT0</accession>
<keyword evidence="5" id="KW-0349">Heme</keyword>
<evidence type="ECO:0000313" key="16">
    <source>
        <dbReference type="Proteomes" id="UP000018418"/>
    </source>
</evidence>
<sequence>MMAIHWITLIAVATAYITSGNPLKDPQLGTIHLLSGGTVFVLFCLRCIAFLLLHKDFPKNEIINKLQNFLFKTVKVLLYALLMIVPVSGYLALSSIADSYSLLGQNVYVIESLYGDFYLGDIHQVLGNVFVSLVGLHACAALFHHFIVKDNVLKSMI</sequence>
<evidence type="ECO:0000256" key="7">
    <source>
        <dbReference type="ARBA" id="ARBA00022723"/>
    </source>
</evidence>
<dbReference type="GO" id="GO:0005886">
    <property type="term" value="C:plasma membrane"/>
    <property type="evidence" value="ECO:0007669"/>
    <property type="project" value="UniProtKB-SubCell"/>
</dbReference>
<evidence type="ECO:0000256" key="8">
    <source>
        <dbReference type="ARBA" id="ARBA00022982"/>
    </source>
</evidence>
<dbReference type="GO" id="GO:0022904">
    <property type="term" value="P:respiratory electron transport chain"/>
    <property type="evidence" value="ECO:0007669"/>
    <property type="project" value="InterPro"/>
</dbReference>
<comment type="caution">
    <text evidence="15">The sequence shown here is derived from an EMBL/GenBank/DDBJ whole genome shotgun (WGS) entry which is preliminary data.</text>
</comment>
<dbReference type="InterPro" id="IPR016174">
    <property type="entry name" value="Di-haem_cyt_TM"/>
</dbReference>
<dbReference type="PANTHER" id="PTHR30529:SF1">
    <property type="entry name" value="CYTOCHROME B561 HOMOLOG 2"/>
    <property type="match status" value="1"/>
</dbReference>
<keyword evidence="16" id="KW-1185">Reference proteome</keyword>
<dbReference type="STRING" id="396323.VH98_05415"/>
<evidence type="ECO:0000256" key="3">
    <source>
        <dbReference type="ARBA" id="ARBA00022448"/>
    </source>
</evidence>
<reference evidence="15 16" key="1">
    <citation type="submission" date="2013-10" db="EMBL/GenBank/DDBJ databases">
        <title>The Genome Sequence of Acinetobacter brisouii CIP 110357.</title>
        <authorList>
            <consortium name="The Broad Institute Genomics Platform"/>
            <consortium name="The Broad Institute Genome Sequencing Center for Infectious Disease"/>
            <person name="Cerqueira G."/>
            <person name="Feldgarden M."/>
            <person name="Courvalin P."/>
            <person name="Grillot-Courvalin C."/>
            <person name="Clermont D."/>
            <person name="Rocha E."/>
            <person name="Yoon E.-J."/>
            <person name="Nemec A."/>
            <person name="Young S.K."/>
            <person name="Zeng Q."/>
            <person name="Gargeya S."/>
            <person name="Fitzgerald M."/>
            <person name="Abouelleil A."/>
            <person name="Alvarado L."/>
            <person name="Berlin A.M."/>
            <person name="Chapman S.B."/>
            <person name="Gainer-Dewar J."/>
            <person name="Goldberg J."/>
            <person name="Gnerre S."/>
            <person name="Griggs A."/>
            <person name="Gujja S."/>
            <person name="Hansen M."/>
            <person name="Howarth C."/>
            <person name="Imamovic A."/>
            <person name="Ireland A."/>
            <person name="Larimer J."/>
            <person name="McCowan C."/>
            <person name="Murphy C."/>
            <person name="Pearson M."/>
            <person name="Poon T.W."/>
            <person name="Priest M."/>
            <person name="Roberts A."/>
            <person name="Saif S."/>
            <person name="Shea T."/>
            <person name="Sykes S."/>
            <person name="Wortman J."/>
            <person name="Nusbaum C."/>
            <person name="Birren B."/>
        </authorList>
    </citation>
    <scope>NUCLEOTIDE SEQUENCE [LARGE SCALE GENOMIC DNA]</scope>
    <source>
        <strain evidence="15 16">CIP 110357</strain>
    </source>
</reference>
<name>V2UQT0_9GAMM</name>
<keyword evidence="8" id="KW-0249">Electron transport</keyword>
<keyword evidence="4" id="KW-1003">Cell membrane</keyword>
<protein>
    <recommendedName>
        <fullName evidence="14">Cytochrome b561 bacterial/Ni-hydrogenase domain-containing protein</fullName>
    </recommendedName>
</protein>
<evidence type="ECO:0000256" key="12">
    <source>
        <dbReference type="ARBA" id="ARBA00037975"/>
    </source>
</evidence>
<evidence type="ECO:0000256" key="11">
    <source>
        <dbReference type="ARBA" id="ARBA00023136"/>
    </source>
</evidence>
<dbReference type="InterPro" id="IPR052168">
    <property type="entry name" value="Cytochrome_b561_oxidase"/>
</dbReference>
<gene>
    <name evidence="15" type="ORF">P255_01515</name>
</gene>
<dbReference type="Pfam" id="PF01292">
    <property type="entry name" value="Ni_hydr_CYTB"/>
    <property type="match status" value="1"/>
</dbReference>
<dbReference type="PATRIC" id="fig|1341683.3.peg.1501"/>
<feature type="domain" description="Cytochrome b561 bacterial/Ni-hydrogenase" evidence="14">
    <location>
        <begin position="2"/>
        <end position="157"/>
    </location>
</feature>
<keyword evidence="3" id="KW-0813">Transport</keyword>
<dbReference type="HOGENOM" id="CLU_095321_3_0_6"/>
<dbReference type="GO" id="GO:0046872">
    <property type="term" value="F:metal ion binding"/>
    <property type="evidence" value="ECO:0007669"/>
    <property type="project" value="UniProtKB-KW"/>
</dbReference>
<evidence type="ECO:0000259" key="14">
    <source>
        <dbReference type="Pfam" id="PF01292"/>
    </source>
</evidence>
<evidence type="ECO:0000256" key="2">
    <source>
        <dbReference type="ARBA" id="ARBA00004651"/>
    </source>
</evidence>
<dbReference type="EMBL" id="AYEU01000006">
    <property type="protein sequence ID" value="ESK51015.1"/>
    <property type="molecule type" value="Genomic_DNA"/>
</dbReference>
<comment type="similarity">
    <text evidence="12">Belongs to the cytochrome b561 family.</text>
</comment>
<evidence type="ECO:0000313" key="15">
    <source>
        <dbReference type="EMBL" id="ESK51015.1"/>
    </source>
</evidence>
<feature type="transmembrane region" description="Helical" evidence="13">
    <location>
        <begin position="125"/>
        <end position="148"/>
    </location>
</feature>
<dbReference type="GO" id="GO:0020037">
    <property type="term" value="F:heme binding"/>
    <property type="evidence" value="ECO:0007669"/>
    <property type="project" value="TreeGrafter"/>
</dbReference>
<dbReference type="SUPFAM" id="SSF81342">
    <property type="entry name" value="Transmembrane di-heme cytochromes"/>
    <property type="match status" value="1"/>
</dbReference>